<dbReference type="Gene3D" id="3.30.450.180">
    <property type="match status" value="1"/>
</dbReference>
<evidence type="ECO:0000313" key="4">
    <source>
        <dbReference type="Proteomes" id="UP000287830"/>
    </source>
</evidence>
<comment type="caution">
    <text evidence="3">The sequence shown here is derived from an EMBL/GenBank/DDBJ whole genome shotgun (WGS) entry which is preliminary data.</text>
</comment>
<proteinExistence type="predicted"/>
<protein>
    <submittedName>
        <fullName evidence="3">Transcriptional regulator</fullName>
    </submittedName>
</protein>
<sequence>MAILRTETGRARHDKELHDLVGEPSTRSDDFRTRRRAHHVRHHGTGTKRFDLPAVVISPSP</sequence>
<dbReference type="EMBL" id="BHZC01000001">
    <property type="protein sequence ID" value="GCD33148.1"/>
    <property type="molecule type" value="Genomic_DNA"/>
</dbReference>
<feature type="region of interest" description="Disordered" evidence="1">
    <location>
        <begin position="1"/>
        <end position="61"/>
    </location>
</feature>
<evidence type="ECO:0000259" key="2">
    <source>
        <dbReference type="Pfam" id="PF17765"/>
    </source>
</evidence>
<feature type="compositionally biased region" description="Basic and acidic residues" evidence="1">
    <location>
        <begin position="7"/>
        <end position="32"/>
    </location>
</feature>
<dbReference type="AlphaFoldDB" id="A0A7U9KQY2"/>
<evidence type="ECO:0000313" key="3">
    <source>
        <dbReference type="EMBL" id="GCD33148.1"/>
    </source>
</evidence>
<dbReference type="Pfam" id="PF17765">
    <property type="entry name" value="MLTR_LBD"/>
    <property type="match status" value="1"/>
</dbReference>
<dbReference type="InterPro" id="IPR041413">
    <property type="entry name" value="MLTR_LBD"/>
</dbReference>
<feature type="domain" description="MmyB-like transcription regulator ligand binding" evidence="2">
    <location>
        <begin position="2"/>
        <end position="55"/>
    </location>
</feature>
<dbReference type="Proteomes" id="UP000287830">
    <property type="component" value="Unassembled WGS sequence"/>
</dbReference>
<evidence type="ECO:0000256" key="1">
    <source>
        <dbReference type="SAM" id="MobiDB-lite"/>
    </source>
</evidence>
<feature type="compositionally biased region" description="Basic residues" evidence="1">
    <location>
        <begin position="33"/>
        <end position="46"/>
    </location>
</feature>
<organism evidence="3 4">
    <name type="scientific">Streptomyces chrestomyceticus JCM 4735</name>
    <dbReference type="NCBI Taxonomy" id="1306181"/>
    <lineage>
        <taxon>Bacteria</taxon>
        <taxon>Bacillati</taxon>
        <taxon>Actinomycetota</taxon>
        <taxon>Actinomycetes</taxon>
        <taxon>Kitasatosporales</taxon>
        <taxon>Streptomycetaceae</taxon>
        <taxon>Streptomyces</taxon>
    </lineage>
</organism>
<accession>A0A7U9KQY2</accession>
<reference evidence="3 4" key="1">
    <citation type="submission" date="2018-11" db="EMBL/GenBank/DDBJ databases">
        <title>Whole genome sequence of Streptomyces chrestomyceticus NBRC 13444(T).</title>
        <authorList>
            <person name="Komaki H."/>
            <person name="Tamura T."/>
        </authorList>
    </citation>
    <scope>NUCLEOTIDE SEQUENCE [LARGE SCALE GENOMIC DNA]</scope>
    <source>
        <strain evidence="3 4">NBRC 13444</strain>
    </source>
</reference>
<name>A0A7U9KQY2_9ACTN</name>
<gene>
    <name evidence="3" type="ORF">OEIGOIKO_00867</name>
</gene>